<dbReference type="Proteomes" id="UP000308600">
    <property type="component" value="Unassembled WGS sequence"/>
</dbReference>
<reference evidence="1 2" key="1">
    <citation type="journal article" date="2019" name="Nat. Ecol. Evol.">
        <title>Megaphylogeny resolves global patterns of mushroom evolution.</title>
        <authorList>
            <person name="Varga T."/>
            <person name="Krizsan K."/>
            <person name="Foldi C."/>
            <person name="Dima B."/>
            <person name="Sanchez-Garcia M."/>
            <person name="Sanchez-Ramirez S."/>
            <person name="Szollosi G.J."/>
            <person name="Szarkandi J.G."/>
            <person name="Papp V."/>
            <person name="Albert L."/>
            <person name="Andreopoulos W."/>
            <person name="Angelini C."/>
            <person name="Antonin V."/>
            <person name="Barry K.W."/>
            <person name="Bougher N.L."/>
            <person name="Buchanan P."/>
            <person name="Buyck B."/>
            <person name="Bense V."/>
            <person name="Catcheside P."/>
            <person name="Chovatia M."/>
            <person name="Cooper J."/>
            <person name="Damon W."/>
            <person name="Desjardin D."/>
            <person name="Finy P."/>
            <person name="Geml J."/>
            <person name="Haridas S."/>
            <person name="Hughes K."/>
            <person name="Justo A."/>
            <person name="Karasinski D."/>
            <person name="Kautmanova I."/>
            <person name="Kiss B."/>
            <person name="Kocsube S."/>
            <person name="Kotiranta H."/>
            <person name="LaButti K.M."/>
            <person name="Lechner B.E."/>
            <person name="Liimatainen K."/>
            <person name="Lipzen A."/>
            <person name="Lukacs Z."/>
            <person name="Mihaltcheva S."/>
            <person name="Morgado L.N."/>
            <person name="Niskanen T."/>
            <person name="Noordeloos M.E."/>
            <person name="Ohm R.A."/>
            <person name="Ortiz-Santana B."/>
            <person name="Ovrebo C."/>
            <person name="Racz N."/>
            <person name="Riley R."/>
            <person name="Savchenko A."/>
            <person name="Shiryaev A."/>
            <person name="Soop K."/>
            <person name="Spirin V."/>
            <person name="Szebenyi C."/>
            <person name="Tomsovsky M."/>
            <person name="Tulloss R.E."/>
            <person name="Uehling J."/>
            <person name="Grigoriev I.V."/>
            <person name="Vagvolgyi C."/>
            <person name="Papp T."/>
            <person name="Martin F.M."/>
            <person name="Miettinen O."/>
            <person name="Hibbett D.S."/>
            <person name="Nagy L.G."/>
        </authorList>
    </citation>
    <scope>NUCLEOTIDE SEQUENCE [LARGE SCALE GENOMIC DNA]</scope>
    <source>
        <strain evidence="1 2">NL-1719</strain>
    </source>
</reference>
<evidence type="ECO:0000313" key="2">
    <source>
        <dbReference type="Proteomes" id="UP000308600"/>
    </source>
</evidence>
<accession>A0ACD2ZYA0</accession>
<gene>
    <name evidence="1" type="ORF">BDN72DRAFT_884241</name>
</gene>
<protein>
    <submittedName>
        <fullName evidence="1">Uncharacterized protein</fullName>
    </submittedName>
</protein>
<organism evidence="1 2">
    <name type="scientific">Pluteus cervinus</name>
    <dbReference type="NCBI Taxonomy" id="181527"/>
    <lineage>
        <taxon>Eukaryota</taxon>
        <taxon>Fungi</taxon>
        <taxon>Dikarya</taxon>
        <taxon>Basidiomycota</taxon>
        <taxon>Agaricomycotina</taxon>
        <taxon>Agaricomycetes</taxon>
        <taxon>Agaricomycetidae</taxon>
        <taxon>Agaricales</taxon>
        <taxon>Pluteineae</taxon>
        <taxon>Pluteaceae</taxon>
        <taxon>Pluteus</taxon>
    </lineage>
</organism>
<evidence type="ECO:0000313" key="1">
    <source>
        <dbReference type="EMBL" id="TFK58351.1"/>
    </source>
</evidence>
<sequence length="325" mass="35670">MAIAVQVGTHCASASAPESSPTGDADHSLVPKSSLAPDGGMTKSSRGRPLDLSSSSTDTTDTTTTYPLVISGSIIGWFIINFFVYILTFGIPHRYIRWYKSQSRTKTTAQGNERVEVGQWYRSCLGRPPPAKDTSTDNSHSEGNNTPRDWSGLGEQFAMTWIIVNGISTVFIGFGATLLQVDGITSWEVSRTTTLLGLLFAFSSFICGCVNYLHRNNLQSKWEARASSNSLEAQQKHNHPESLLFWILITLPTSLVIWSIIHLIGSILLYSVFTPSPTPSNPPPIMHSIIPPVITLVLTILLSIVYALVLGRQKNFESEERHFAG</sequence>
<dbReference type="EMBL" id="ML209423">
    <property type="protein sequence ID" value="TFK58351.1"/>
    <property type="molecule type" value="Genomic_DNA"/>
</dbReference>
<proteinExistence type="predicted"/>
<name>A0ACD2ZYA0_9AGAR</name>
<keyword evidence="2" id="KW-1185">Reference proteome</keyword>